<keyword evidence="4" id="KW-1185">Reference proteome</keyword>
<reference evidence="4 5" key="1">
    <citation type="submission" date="2016-10" db="EMBL/GenBank/DDBJ databases">
        <authorList>
            <person name="Varghese N."/>
            <person name="Submissions S."/>
        </authorList>
    </citation>
    <scope>NUCLEOTIDE SEQUENCE [LARGE SCALE GENOMIC DNA]</scope>
    <source>
        <strain evidence="2 5">CDM_1</strain>
        <strain evidence="4">CDM_6</strain>
    </source>
</reference>
<dbReference type="Proteomes" id="UP000324021">
    <property type="component" value="Unassembled WGS sequence"/>
</dbReference>
<evidence type="ECO:0000313" key="3">
    <source>
        <dbReference type="EMBL" id="SES91495.1"/>
    </source>
</evidence>
<feature type="compositionally biased region" description="Low complexity" evidence="1">
    <location>
        <begin position="8"/>
        <end position="18"/>
    </location>
</feature>
<feature type="region of interest" description="Disordered" evidence="1">
    <location>
        <begin position="1"/>
        <end position="21"/>
    </location>
</feature>
<protein>
    <submittedName>
        <fullName evidence="2">Uncharacterized protein</fullName>
    </submittedName>
</protein>
<organism evidence="2 5">
    <name type="scientific">Natrinema hispanicum</name>
    <dbReference type="NCBI Taxonomy" id="392421"/>
    <lineage>
        <taxon>Archaea</taxon>
        <taxon>Methanobacteriati</taxon>
        <taxon>Methanobacteriota</taxon>
        <taxon>Stenosarchaea group</taxon>
        <taxon>Halobacteria</taxon>
        <taxon>Halobacteriales</taxon>
        <taxon>Natrialbaceae</taxon>
        <taxon>Natrinema</taxon>
    </lineage>
</organism>
<accession>A0A1G6HWZ5</accession>
<dbReference type="EMBL" id="FMZP01000001">
    <property type="protein sequence ID" value="SDB98741.1"/>
    <property type="molecule type" value="Genomic_DNA"/>
</dbReference>
<proteinExistence type="predicted"/>
<gene>
    <name evidence="3" type="ORF">SAMN04488694_102305</name>
    <name evidence="2" type="ORF">SAMN05192552_100144</name>
</gene>
<sequence>MSERAPQDDAAAAFASRAEAAHGESIRQLVAFGDAVRGDDRGVHTEVEILVVLEDDDPETERALEAEAEAVGREHGVVTSVYVLPAERVDANADHPFVRTALEEGRAYV</sequence>
<evidence type="ECO:0000256" key="1">
    <source>
        <dbReference type="SAM" id="MobiDB-lite"/>
    </source>
</evidence>
<evidence type="ECO:0000313" key="2">
    <source>
        <dbReference type="EMBL" id="SDB98741.1"/>
    </source>
</evidence>
<dbReference type="Proteomes" id="UP000199320">
    <property type="component" value="Unassembled WGS sequence"/>
</dbReference>
<dbReference type="AlphaFoldDB" id="A0A1G6HWZ5"/>
<dbReference type="RefSeq" id="WP_092930015.1">
    <property type="nucleotide sequence ID" value="NZ_FMZP01000001.1"/>
</dbReference>
<evidence type="ECO:0000313" key="5">
    <source>
        <dbReference type="Proteomes" id="UP000324021"/>
    </source>
</evidence>
<evidence type="ECO:0000313" key="4">
    <source>
        <dbReference type="Proteomes" id="UP000199320"/>
    </source>
</evidence>
<dbReference type="STRING" id="392421.SAMN04488694_102305"/>
<dbReference type="OrthoDB" id="9287at2157"/>
<dbReference type="EMBL" id="FOIC01000002">
    <property type="protein sequence ID" value="SES91495.1"/>
    <property type="molecule type" value="Genomic_DNA"/>
</dbReference>
<reference evidence="3" key="2">
    <citation type="submission" date="2016-10" db="EMBL/GenBank/DDBJ databases">
        <authorList>
            <person name="de Groot N.N."/>
        </authorList>
    </citation>
    <scope>NUCLEOTIDE SEQUENCE [LARGE SCALE GENOMIC DNA]</scope>
    <source>
        <strain evidence="3">CDM_6</strain>
    </source>
</reference>
<name>A0A1G6HWZ5_9EURY</name>